<feature type="region of interest" description="Disordered" evidence="6">
    <location>
        <begin position="24"/>
        <end position="74"/>
    </location>
</feature>
<keyword evidence="7" id="KW-0732">Signal</keyword>
<evidence type="ECO:0000313" key="9">
    <source>
        <dbReference type="EMBL" id="NIE46762.1"/>
    </source>
</evidence>
<dbReference type="PANTHER" id="PTHR10083">
    <property type="entry name" value="KUNITZ-TYPE PROTEASE INHIBITOR-RELATED"/>
    <property type="match status" value="1"/>
</dbReference>
<sequence length="145" mass="16289">MGVLFQCHALVMCLTIVSSLTSNSVQHQNGDNTDSSRGIGKQDTNESGLTFGLPHPGPVSWRHPTKPRKRPSLCKEPREKGVCRAFIPSWYFDFEQELCKIFIYGGCGGNENNLKAKVPRHLSTWKAVKTCLQLRAKKCKRRTSL</sequence>
<dbReference type="GO" id="GO:0004867">
    <property type="term" value="F:serine-type endopeptidase inhibitor activity"/>
    <property type="evidence" value="ECO:0007669"/>
    <property type="project" value="UniProtKB-KW"/>
</dbReference>
<dbReference type="EMBL" id="GIKN01004489">
    <property type="protein sequence ID" value="NIE46762.1"/>
    <property type="molecule type" value="Transcribed_RNA"/>
</dbReference>
<name>A0A6G5A6Y8_RHIMP</name>
<feature type="domain" description="BPTI/Kunitz inhibitor" evidence="8">
    <location>
        <begin position="74"/>
        <end position="117"/>
    </location>
</feature>
<dbReference type="SUPFAM" id="SSF57362">
    <property type="entry name" value="BPTI-like"/>
    <property type="match status" value="1"/>
</dbReference>
<comment type="subcellular location">
    <subcellularLocation>
        <location evidence="1">Secreted</location>
    </subcellularLocation>
</comment>
<dbReference type="InterPro" id="IPR036880">
    <property type="entry name" value="Kunitz_BPTI_sf"/>
</dbReference>
<dbReference type="PROSITE" id="PS50279">
    <property type="entry name" value="BPTI_KUNITZ_2"/>
    <property type="match status" value="1"/>
</dbReference>
<dbReference type="InterPro" id="IPR050098">
    <property type="entry name" value="TFPI/VKTCI-like"/>
</dbReference>
<dbReference type="Pfam" id="PF00014">
    <property type="entry name" value="Kunitz_BPTI"/>
    <property type="match status" value="1"/>
</dbReference>
<reference evidence="9" key="1">
    <citation type="submission" date="2020-03" db="EMBL/GenBank/DDBJ databases">
        <title>A transcriptome and proteome of the tick Rhipicephalus microplus shaped by the genetic composition of its hosts and developmental stage.</title>
        <authorList>
            <person name="Garcia G.R."/>
            <person name="Ribeiro J.M.C."/>
            <person name="Maruyama S.R."/>
            <person name="Gardinasse L.G."/>
            <person name="Nelson K."/>
            <person name="Ferreira B.R."/>
            <person name="Andrade T.G."/>
            <person name="Santos I.K.F.M."/>
        </authorList>
    </citation>
    <scope>NUCLEOTIDE SEQUENCE</scope>
    <source>
        <strain evidence="9">NSGR</strain>
        <tissue evidence="9">Salivary glands</tissue>
    </source>
</reference>
<dbReference type="OrthoDB" id="6501727at2759"/>
<evidence type="ECO:0000256" key="1">
    <source>
        <dbReference type="ARBA" id="ARBA00004613"/>
    </source>
</evidence>
<keyword evidence="2" id="KW-0964">Secreted</keyword>
<evidence type="ECO:0000256" key="6">
    <source>
        <dbReference type="SAM" id="MobiDB-lite"/>
    </source>
</evidence>
<evidence type="ECO:0000256" key="4">
    <source>
        <dbReference type="ARBA" id="ARBA00022900"/>
    </source>
</evidence>
<organism evidence="9">
    <name type="scientific">Rhipicephalus microplus</name>
    <name type="common">Cattle tick</name>
    <name type="synonym">Boophilus microplus</name>
    <dbReference type="NCBI Taxonomy" id="6941"/>
    <lineage>
        <taxon>Eukaryota</taxon>
        <taxon>Metazoa</taxon>
        <taxon>Ecdysozoa</taxon>
        <taxon>Arthropoda</taxon>
        <taxon>Chelicerata</taxon>
        <taxon>Arachnida</taxon>
        <taxon>Acari</taxon>
        <taxon>Parasitiformes</taxon>
        <taxon>Ixodida</taxon>
        <taxon>Ixodoidea</taxon>
        <taxon>Ixodidae</taxon>
        <taxon>Rhipicephalinae</taxon>
        <taxon>Rhipicephalus</taxon>
        <taxon>Boophilus</taxon>
    </lineage>
</organism>
<dbReference type="Gene3D" id="4.10.410.10">
    <property type="entry name" value="Pancreatic trypsin inhibitor Kunitz domain"/>
    <property type="match status" value="1"/>
</dbReference>
<evidence type="ECO:0000259" key="8">
    <source>
        <dbReference type="PROSITE" id="PS50279"/>
    </source>
</evidence>
<dbReference type="VEuPathDB" id="VectorBase:LOC119167168"/>
<dbReference type="SMART" id="SM00131">
    <property type="entry name" value="KU"/>
    <property type="match status" value="1"/>
</dbReference>
<evidence type="ECO:0000256" key="7">
    <source>
        <dbReference type="SAM" id="SignalP"/>
    </source>
</evidence>
<evidence type="ECO:0000256" key="3">
    <source>
        <dbReference type="ARBA" id="ARBA00022690"/>
    </source>
</evidence>
<dbReference type="GO" id="GO:0005615">
    <property type="term" value="C:extracellular space"/>
    <property type="evidence" value="ECO:0007669"/>
    <property type="project" value="TreeGrafter"/>
</dbReference>
<dbReference type="CDD" id="cd00109">
    <property type="entry name" value="Kunitz-type"/>
    <property type="match status" value="1"/>
</dbReference>
<feature type="chain" id="PRO_5026113513" evidence="7">
    <location>
        <begin position="20"/>
        <end position="145"/>
    </location>
</feature>
<keyword evidence="5" id="KW-1015">Disulfide bond</keyword>
<feature type="compositionally biased region" description="Polar residues" evidence="6">
    <location>
        <begin position="24"/>
        <end position="36"/>
    </location>
</feature>
<feature type="signal peptide" evidence="7">
    <location>
        <begin position="1"/>
        <end position="19"/>
    </location>
</feature>
<evidence type="ECO:0000256" key="2">
    <source>
        <dbReference type="ARBA" id="ARBA00022525"/>
    </source>
</evidence>
<protein>
    <submittedName>
        <fullName evidence="9">Putative bpti/kunitz family of serine protease inhibitor</fullName>
    </submittedName>
</protein>
<dbReference type="PANTHER" id="PTHR10083:SF381">
    <property type="entry name" value="BPTI_KUNITZ INHIBITOR DOMAIN-CONTAINING PROTEIN"/>
    <property type="match status" value="1"/>
</dbReference>
<accession>A0A6G5A6Y8</accession>
<evidence type="ECO:0000256" key="5">
    <source>
        <dbReference type="ARBA" id="ARBA00023157"/>
    </source>
</evidence>
<keyword evidence="3" id="KW-0646">Protease inhibitor</keyword>
<proteinExistence type="predicted"/>
<dbReference type="InterPro" id="IPR002223">
    <property type="entry name" value="Kunitz_BPTI"/>
</dbReference>
<dbReference type="AlphaFoldDB" id="A0A6G5A6Y8"/>
<feature type="compositionally biased region" description="Basic residues" evidence="6">
    <location>
        <begin position="63"/>
        <end position="72"/>
    </location>
</feature>
<keyword evidence="4" id="KW-0722">Serine protease inhibitor</keyword>